<keyword evidence="6" id="KW-0812">Transmembrane</keyword>
<keyword evidence="10" id="KW-0732">Signal</keyword>
<dbReference type="InterPro" id="IPR051045">
    <property type="entry name" value="TonB-dependent_transducer"/>
</dbReference>
<dbReference type="PANTHER" id="PTHR33446:SF2">
    <property type="entry name" value="PROTEIN TONB"/>
    <property type="match status" value="1"/>
</dbReference>
<keyword evidence="5" id="KW-0997">Cell inner membrane</keyword>
<dbReference type="NCBIfam" id="TIGR01352">
    <property type="entry name" value="tonB_Cterm"/>
    <property type="match status" value="1"/>
</dbReference>
<evidence type="ECO:0000313" key="12">
    <source>
        <dbReference type="EMBL" id="MDR6969536.1"/>
    </source>
</evidence>
<dbReference type="SUPFAM" id="SSF74653">
    <property type="entry name" value="TolA/TonB C-terminal domain"/>
    <property type="match status" value="1"/>
</dbReference>
<keyword evidence="9" id="KW-0472">Membrane</keyword>
<dbReference type="InterPro" id="IPR006260">
    <property type="entry name" value="TonB/TolA_C"/>
</dbReference>
<protein>
    <submittedName>
        <fullName evidence="12">TonB family protein</fullName>
    </submittedName>
</protein>
<evidence type="ECO:0000256" key="5">
    <source>
        <dbReference type="ARBA" id="ARBA00022519"/>
    </source>
</evidence>
<evidence type="ECO:0000256" key="3">
    <source>
        <dbReference type="ARBA" id="ARBA00022448"/>
    </source>
</evidence>
<keyword evidence="8" id="KW-1133">Transmembrane helix</keyword>
<dbReference type="InterPro" id="IPR037682">
    <property type="entry name" value="TonB_C"/>
</dbReference>
<dbReference type="PANTHER" id="PTHR33446">
    <property type="entry name" value="PROTEIN TONB-RELATED"/>
    <property type="match status" value="1"/>
</dbReference>
<proteinExistence type="inferred from homology"/>
<evidence type="ECO:0000256" key="7">
    <source>
        <dbReference type="ARBA" id="ARBA00022927"/>
    </source>
</evidence>
<evidence type="ECO:0000256" key="2">
    <source>
        <dbReference type="ARBA" id="ARBA00006555"/>
    </source>
</evidence>
<comment type="similarity">
    <text evidence="2">Belongs to the TonB family.</text>
</comment>
<dbReference type="PROSITE" id="PS52015">
    <property type="entry name" value="TONB_CTD"/>
    <property type="match status" value="1"/>
</dbReference>
<dbReference type="RefSeq" id="WP_310028701.1">
    <property type="nucleotide sequence ID" value="NZ_JAVDVI010000023.1"/>
</dbReference>
<organism evidence="12 13">
    <name type="scientific">Flavobacterium arsenatis</name>
    <dbReference type="NCBI Taxonomy" id="1484332"/>
    <lineage>
        <taxon>Bacteria</taxon>
        <taxon>Pseudomonadati</taxon>
        <taxon>Bacteroidota</taxon>
        <taxon>Flavobacteriia</taxon>
        <taxon>Flavobacteriales</taxon>
        <taxon>Flavobacteriaceae</taxon>
        <taxon>Flavobacterium</taxon>
    </lineage>
</organism>
<sequence length="459" mass="53396">MKKIIFAIAILISSCTFAQTNELYHIYKFHEKAGVTDTLSNDVLPANYKWYVEELYGKNKWIFKNDNETVIFSRENGTNEYVEEIITYRFSYKNEMYMQITDNGRDYLLSHHSDTRFDLPKGRENIQTVGDYFYQTETIFPESKSYRDKKTGKLMPPKVSEPQNQFQIFKNPADAKPVLEIIATGMYALWKDKNYESNFDYTAFTTEKQIKIYDHNLKLIKTTSKPKDEYLDINHLVSEALGEKVSQRYPSPTMSEIVRPEYPLIDIRKKNGQNQVFIERKYYDNNPLILFSTQYDVSARKNTITLKKDDEKIAQFDVNLHLGKIYYPKIYLDQLGLGFFDKEGKSASNDNNYEGEILNKVDERAIFRGGNNAISKHISTHLIYPDEAKESGIQGNVIAKFVVEKDGSVSNIEIERSLSKECDAEVIRIISKMPKWTPAKKDGIAVRSYYRLPVMFKTQ</sequence>
<comment type="caution">
    <text evidence="12">The sequence shown here is derived from an EMBL/GenBank/DDBJ whole genome shotgun (WGS) entry which is preliminary data.</text>
</comment>
<evidence type="ECO:0000256" key="6">
    <source>
        <dbReference type="ARBA" id="ARBA00022692"/>
    </source>
</evidence>
<evidence type="ECO:0000256" key="10">
    <source>
        <dbReference type="SAM" id="SignalP"/>
    </source>
</evidence>
<dbReference type="Proteomes" id="UP001255185">
    <property type="component" value="Unassembled WGS sequence"/>
</dbReference>
<accession>A0ABU1TUI8</accession>
<keyword evidence="3" id="KW-0813">Transport</keyword>
<evidence type="ECO:0000256" key="1">
    <source>
        <dbReference type="ARBA" id="ARBA00004383"/>
    </source>
</evidence>
<evidence type="ECO:0000259" key="11">
    <source>
        <dbReference type="PROSITE" id="PS52015"/>
    </source>
</evidence>
<keyword evidence="4" id="KW-1003">Cell membrane</keyword>
<dbReference type="Gene3D" id="3.30.1150.10">
    <property type="match status" value="1"/>
</dbReference>
<dbReference type="PROSITE" id="PS51257">
    <property type="entry name" value="PROKAR_LIPOPROTEIN"/>
    <property type="match status" value="1"/>
</dbReference>
<feature type="signal peptide" evidence="10">
    <location>
        <begin position="1"/>
        <end position="18"/>
    </location>
</feature>
<evidence type="ECO:0000256" key="4">
    <source>
        <dbReference type="ARBA" id="ARBA00022475"/>
    </source>
</evidence>
<name>A0ABU1TUI8_9FLAO</name>
<evidence type="ECO:0000256" key="8">
    <source>
        <dbReference type="ARBA" id="ARBA00022989"/>
    </source>
</evidence>
<keyword evidence="13" id="KW-1185">Reference proteome</keyword>
<feature type="domain" description="TonB C-terminal" evidence="11">
    <location>
        <begin position="369"/>
        <end position="459"/>
    </location>
</feature>
<keyword evidence="7" id="KW-0653">Protein transport</keyword>
<gene>
    <name evidence="12" type="ORF">J2X31_003569</name>
</gene>
<evidence type="ECO:0000313" key="13">
    <source>
        <dbReference type="Proteomes" id="UP001255185"/>
    </source>
</evidence>
<feature type="chain" id="PRO_5045567041" evidence="10">
    <location>
        <begin position="19"/>
        <end position="459"/>
    </location>
</feature>
<comment type="subcellular location">
    <subcellularLocation>
        <location evidence="1">Cell inner membrane</location>
        <topology evidence="1">Single-pass membrane protein</topology>
        <orientation evidence="1">Periplasmic side</orientation>
    </subcellularLocation>
</comment>
<reference evidence="12 13" key="1">
    <citation type="submission" date="2023-07" db="EMBL/GenBank/DDBJ databases">
        <title>Sorghum-associated microbial communities from plants grown in Nebraska, USA.</title>
        <authorList>
            <person name="Schachtman D."/>
        </authorList>
    </citation>
    <scope>NUCLEOTIDE SEQUENCE [LARGE SCALE GENOMIC DNA]</scope>
    <source>
        <strain evidence="12 13">3773</strain>
    </source>
</reference>
<dbReference type="Pfam" id="PF03544">
    <property type="entry name" value="TonB_C"/>
    <property type="match status" value="1"/>
</dbReference>
<dbReference type="EMBL" id="JAVDVI010000023">
    <property type="protein sequence ID" value="MDR6969536.1"/>
    <property type="molecule type" value="Genomic_DNA"/>
</dbReference>
<evidence type="ECO:0000256" key="9">
    <source>
        <dbReference type="ARBA" id="ARBA00023136"/>
    </source>
</evidence>